<protein>
    <submittedName>
        <fullName evidence="2">Uncharacterized protein</fullName>
    </submittedName>
</protein>
<dbReference type="RefSeq" id="WP_160601896.1">
    <property type="nucleotide sequence ID" value="NZ_WTYU01000002.1"/>
</dbReference>
<comment type="caution">
    <text evidence="2">The sequence shown here is derived from an EMBL/GenBank/DDBJ whole genome shotgun (WGS) entry which is preliminary data.</text>
</comment>
<dbReference type="EMBL" id="WTYU01000002">
    <property type="protein sequence ID" value="MXP15366.1"/>
    <property type="molecule type" value="Genomic_DNA"/>
</dbReference>
<dbReference type="AlphaFoldDB" id="A0A6L7GIM6"/>
<gene>
    <name evidence="2" type="ORF">GRI44_11460</name>
</gene>
<reference evidence="2 3" key="1">
    <citation type="submission" date="2019-12" db="EMBL/GenBank/DDBJ databases">
        <title>Genomic-based taxomic classification of the family Erythrobacteraceae.</title>
        <authorList>
            <person name="Xu L."/>
        </authorList>
    </citation>
    <scope>NUCLEOTIDE SEQUENCE [LARGE SCALE GENOMIC DNA]</scope>
    <source>
        <strain evidence="2 3">KCTC 52259</strain>
    </source>
</reference>
<organism evidence="2 3">
    <name type="scientific">Allopontixanthobacter confluentis</name>
    <dbReference type="NCBI Taxonomy" id="1849021"/>
    <lineage>
        <taxon>Bacteria</taxon>
        <taxon>Pseudomonadati</taxon>
        <taxon>Pseudomonadota</taxon>
        <taxon>Alphaproteobacteria</taxon>
        <taxon>Sphingomonadales</taxon>
        <taxon>Erythrobacteraceae</taxon>
        <taxon>Allopontixanthobacter</taxon>
    </lineage>
</organism>
<dbReference type="Proteomes" id="UP000473531">
    <property type="component" value="Unassembled WGS sequence"/>
</dbReference>
<accession>A0A6L7GIM6</accession>
<feature type="region of interest" description="Disordered" evidence="1">
    <location>
        <begin position="28"/>
        <end position="80"/>
    </location>
</feature>
<evidence type="ECO:0000256" key="1">
    <source>
        <dbReference type="SAM" id="MobiDB-lite"/>
    </source>
</evidence>
<keyword evidence="3" id="KW-1185">Reference proteome</keyword>
<sequence>MALLKMAALSALGYVGYKYFEKQKNPDNAAFAAGQPGDGNFSQVRDAGVSSMRDPENKGWSKTDEELDGSFPASDPPANY</sequence>
<proteinExistence type="predicted"/>
<dbReference type="OrthoDB" id="7873635at2"/>
<evidence type="ECO:0000313" key="3">
    <source>
        <dbReference type="Proteomes" id="UP000473531"/>
    </source>
</evidence>
<feature type="compositionally biased region" description="Basic and acidic residues" evidence="1">
    <location>
        <begin position="53"/>
        <end position="64"/>
    </location>
</feature>
<name>A0A6L7GIM6_9SPHN</name>
<evidence type="ECO:0000313" key="2">
    <source>
        <dbReference type="EMBL" id="MXP15366.1"/>
    </source>
</evidence>